<evidence type="ECO:0000313" key="2">
    <source>
        <dbReference type="EMBL" id="SDM32276.1"/>
    </source>
</evidence>
<keyword evidence="3" id="KW-1185">Reference proteome</keyword>
<proteinExistence type="predicted"/>
<dbReference type="CDD" id="cd02440">
    <property type="entry name" value="AdoMet_MTases"/>
    <property type="match status" value="1"/>
</dbReference>
<feature type="domain" description="Methyltransferase type 11" evidence="1">
    <location>
        <begin position="18"/>
        <end position="122"/>
    </location>
</feature>
<dbReference type="OrthoDB" id="9792690at2"/>
<keyword evidence="2" id="KW-0808">Transferase</keyword>
<dbReference type="AlphaFoldDB" id="A0A1G9S9Z4"/>
<dbReference type="EMBL" id="FNHG01000009">
    <property type="protein sequence ID" value="SDM32276.1"/>
    <property type="molecule type" value="Genomic_DNA"/>
</dbReference>
<dbReference type="InterPro" id="IPR050508">
    <property type="entry name" value="Methyltransf_Superfamily"/>
</dbReference>
<name>A0A1G9S9Z4_9PROT</name>
<dbReference type="Pfam" id="PF08241">
    <property type="entry name" value="Methyltransf_11"/>
    <property type="match status" value="1"/>
</dbReference>
<dbReference type="InterPro" id="IPR029063">
    <property type="entry name" value="SAM-dependent_MTases_sf"/>
</dbReference>
<dbReference type="GO" id="GO:0032259">
    <property type="term" value="P:methylation"/>
    <property type="evidence" value="ECO:0007669"/>
    <property type="project" value="UniProtKB-KW"/>
</dbReference>
<dbReference type="Proteomes" id="UP000199759">
    <property type="component" value="Unassembled WGS sequence"/>
</dbReference>
<reference evidence="2 3" key="1">
    <citation type="submission" date="2016-10" db="EMBL/GenBank/DDBJ databases">
        <authorList>
            <person name="de Groot N.N."/>
        </authorList>
    </citation>
    <scope>NUCLEOTIDE SEQUENCE [LARGE SCALE GENOMIC DNA]</scope>
    <source>
        <strain evidence="2 3">DSM 16077</strain>
    </source>
</reference>
<dbReference type="InterPro" id="IPR013216">
    <property type="entry name" value="Methyltransf_11"/>
</dbReference>
<organism evidence="2 3">
    <name type="scientific">Maricaulis salignorans</name>
    <dbReference type="NCBI Taxonomy" id="144026"/>
    <lineage>
        <taxon>Bacteria</taxon>
        <taxon>Pseudomonadati</taxon>
        <taxon>Pseudomonadota</taxon>
        <taxon>Alphaproteobacteria</taxon>
        <taxon>Maricaulales</taxon>
        <taxon>Maricaulaceae</taxon>
        <taxon>Maricaulis</taxon>
    </lineage>
</organism>
<evidence type="ECO:0000313" key="3">
    <source>
        <dbReference type="Proteomes" id="UP000199759"/>
    </source>
</evidence>
<dbReference type="RefSeq" id="WP_091769713.1">
    <property type="nucleotide sequence ID" value="NZ_FNHG01000009.1"/>
</dbReference>
<sequence length="239" mass="27360">MLTMRLEDMALEPGMRVLDLGCGRGRHLHALYWNEIPLDVVGVDLSHGEVKAAFDGFFQLPPPEPHSPLRSAVLSAGDAGRLPFPDNSFDRVLCSEVLEHVPDPDAVLAEIARILKPDGIFAASVPRYWPEAICWKLSTAYHNTPGGHVRIFKTKALRDQVRKQGFTCFKRHWAHGLHSPYWWLQCALWEQRETSASVRLYRKFLEWDLMEKPWLTQSLEWLLAPVMGKSVVMYFRKVG</sequence>
<dbReference type="PANTHER" id="PTHR42912:SF80">
    <property type="entry name" value="METHYLTRANSFERASE DOMAIN-CONTAINING PROTEIN"/>
    <property type="match status" value="1"/>
</dbReference>
<protein>
    <submittedName>
        <fullName evidence="2">Methyltransferase domain-containing protein</fullName>
    </submittedName>
</protein>
<dbReference type="STRING" id="144026.SAMN04488568_10915"/>
<dbReference type="SUPFAM" id="SSF53335">
    <property type="entry name" value="S-adenosyl-L-methionine-dependent methyltransferases"/>
    <property type="match status" value="1"/>
</dbReference>
<gene>
    <name evidence="2" type="ORF">SAMN04488568_10915</name>
</gene>
<keyword evidence="2" id="KW-0489">Methyltransferase</keyword>
<evidence type="ECO:0000259" key="1">
    <source>
        <dbReference type="Pfam" id="PF08241"/>
    </source>
</evidence>
<dbReference type="Gene3D" id="3.40.50.150">
    <property type="entry name" value="Vaccinia Virus protein VP39"/>
    <property type="match status" value="1"/>
</dbReference>
<accession>A0A1G9S9Z4</accession>
<dbReference type="GO" id="GO:0008757">
    <property type="term" value="F:S-adenosylmethionine-dependent methyltransferase activity"/>
    <property type="evidence" value="ECO:0007669"/>
    <property type="project" value="InterPro"/>
</dbReference>
<dbReference type="PANTHER" id="PTHR42912">
    <property type="entry name" value="METHYLTRANSFERASE"/>
    <property type="match status" value="1"/>
</dbReference>